<proteinExistence type="predicted"/>
<dbReference type="AlphaFoldDB" id="A0A1H9S503"/>
<evidence type="ECO:0000313" key="1">
    <source>
        <dbReference type="EMBL" id="SER79443.1"/>
    </source>
</evidence>
<accession>A0A1H9S503</accession>
<reference evidence="2" key="1">
    <citation type="submission" date="2016-10" db="EMBL/GenBank/DDBJ databases">
        <authorList>
            <person name="Varghese N."/>
            <person name="Submissions S."/>
        </authorList>
    </citation>
    <scope>NUCLEOTIDE SEQUENCE [LARGE SCALE GENOMIC DNA]</scope>
    <source>
        <strain evidence="2">S9</strain>
    </source>
</reference>
<keyword evidence="2" id="KW-1185">Reference proteome</keyword>
<name>A0A1H9S503_9BACI</name>
<dbReference type="Proteomes" id="UP000198571">
    <property type="component" value="Unassembled WGS sequence"/>
</dbReference>
<gene>
    <name evidence="1" type="ORF">SAMN05518684_1043</name>
</gene>
<protein>
    <submittedName>
        <fullName evidence="1">Uncharacterized protein</fullName>
    </submittedName>
</protein>
<evidence type="ECO:0000313" key="2">
    <source>
        <dbReference type="Proteomes" id="UP000198571"/>
    </source>
</evidence>
<organism evidence="1 2">
    <name type="scientific">Salipaludibacillus aurantiacus</name>
    <dbReference type="NCBI Taxonomy" id="1601833"/>
    <lineage>
        <taxon>Bacteria</taxon>
        <taxon>Bacillati</taxon>
        <taxon>Bacillota</taxon>
        <taxon>Bacilli</taxon>
        <taxon>Bacillales</taxon>
        <taxon>Bacillaceae</taxon>
    </lineage>
</organism>
<dbReference type="EMBL" id="FOGT01000004">
    <property type="protein sequence ID" value="SER79443.1"/>
    <property type="molecule type" value="Genomic_DNA"/>
</dbReference>
<sequence>MKADCKYMAGLGFQNKNLLKNLFESAEMG</sequence>